<dbReference type="InterPro" id="IPR021027">
    <property type="entry name" value="Transposase_put_HTH"/>
</dbReference>
<evidence type="ECO:0000313" key="4">
    <source>
        <dbReference type="Proteomes" id="UP001259832"/>
    </source>
</evidence>
<feature type="region of interest" description="Disordered" evidence="1">
    <location>
        <begin position="1"/>
        <end position="46"/>
    </location>
</feature>
<comment type="caution">
    <text evidence="3">The sequence shown here is derived from an EMBL/GenBank/DDBJ whole genome shotgun (WGS) entry which is preliminary data.</text>
</comment>
<accession>A0AAD9GB09</accession>
<dbReference type="Proteomes" id="UP001259832">
    <property type="component" value="Unassembled WGS sequence"/>
</dbReference>
<evidence type="ECO:0000256" key="1">
    <source>
        <dbReference type="SAM" id="MobiDB-lite"/>
    </source>
</evidence>
<dbReference type="EMBL" id="JASMQC010000024">
    <property type="protein sequence ID" value="KAK1935216.1"/>
    <property type="molecule type" value="Genomic_DNA"/>
</dbReference>
<feature type="compositionally biased region" description="Basic residues" evidence="1">
    <location>
        <begin position="12"/>
        <end position="44"/>
    </location>
</feature>
<evidence type="ECO:0000259" key="2">
    <source>
        <dbReference type="Pfam" id="PF12323"/>
    </source>
</evidence>
<sequence length="209" mass="24522">MSQKADLVSMLKPRRSQKERRIRSSHRKKRKRTKKHGRRHKRRTPAFVRDRVPESQRLLEPLLTSWFNVDNLAQAALPSTWRLPCMSVGHRYHEIDETLKALDVEDVESVNSVIKIRLYPTNGQKEKLDHMFAAQRAIYNKMVVLSSDDRKSRLASRDKAVKMTLKSFGLKYRPIATLETIDKYFRNKRGLKRHKEVNDEVRASATETS</sequence>
<reference evidence="3" key="1">
    <citation type="submission" date="2023-08" db="EMBL/GenBank/DDBJ databases">
        <title>Reference Genome Resource for the Citrus Pathogen Phytophthora citrophthora.</title>
        <authorList>
            <person name="Moller H."/>
            <person name="Coetzee B."/>
            <person name="Rose L.J."/>
            <person name="Van Niekerk J.M."/>
        </authorList>
    </citation>
    <scope>NUCLEOTIDE SEQUENCE</scope>
    <source>
        <strain evidence="3">STE-U-9442</strain>
    </source>
</reference>
<proteinExistence type="predicted"/>
<keyword evidence="4" id="KW-1185">Reference proteome</keyword>
<evidence type="ECO:0000313" key="3">
    <source>
        <dbReference type="EMBL" id="KAK1935216.1"/>
    </source>
</evidence>
<organism evidence="3 4">
    <name type="scientific">Phytophthora citrophthora</name>
    <dbReference type="NCBI Taxonomy" id="4793"/>
    <lineage>
        <taxon>Eukaryota</taxon>
        <taxon>Sar</taxon>
        <taxon>Stramenopiles</taxon>
        <taxon>Oomycota</taxon>
        <taxon>Peronosporomycetes</taxon>
        <taxon>Peronosporales</taxon>
        <taxon>Peronosporaceae</taxon>
        <taxon>Phytophthora</taxon>
    </lineage>
</organism>
<dbReference type="AlphaFoldDB" id="A0AAD9GB09"/>
<protein>
    <recommendedName>
        <fullName evidence="2">Transposase putative helix-turn-helix domain-containing protein</fullName>
    </recommendedName>
</protein>
<name>A0AAD9GB09_9STRA</name>
<gene>
    <name evidence="3" type="ORF">P3T76_010982</name>
</gene>
<feature type="domain" description="Transposase putative helix-turn-helix" evidence="2">
    <location>
        <begin position="114"/>
        <end position="148"/>
    </location>
</feature>
<dbReference type="Pfam" id="PF12323">
    <property type="entry name" value="HTH_OrfB_IS605"/>
    <property type="match status" value="1"/>
</dbReference>